<protein>
    <recommendedName>
        <fullName evidence="2">Ephrin RBD domain-containing protein</fullName>
    </recommendedName>
</protein>
<name>A0AAD7DNT8_MYCRO</name>
<feature type="domain" description="Ephrin RBD" evidence="2">
    <location>
        <begin position="1"/>
        <end position="30"/>
    </location>
</feature>
<feature type="compositionally biased region" description="Low complexity" evidence="1">
    <location>
        <begin position="1"/>
        <end position="10"/>
    </location>
</feature>
<evidence type="ECO:0000313" key="3">
    <source>
        <dbReference type="EMBL" id="KAJ7696207.1"/>
    </source>
</evidence>
<dbReference type="InterPro" id="IPR001799">
    <property type="entry name" value="Ephrin_RBD"/>
</dbReference>
<keyword evidence="4" id="KW-1185">Reference proteome</keyword>
<feature type="region of interest" description="Disordered" evidence="1">
    <location>
        <begin position="55"/>
        <end position="108"/>
    </location>
</feature>
<feature type="compositionally biased region" description="Basic and acidic residues" evidence="1">
    <location>
        <begin position="55"/>
        <end position="64"/>
    </location>
</feature>
<comment type="caution">
    <text evidence="3">The sequence shown here is derived from an EMBL/GenBank/DDBJ whole genome shotgun (WGS) entry which is preliminary data.</text>
</comment>
<proteinExistence type="predicted"/>
<dbReference type="AlphaFoldDB" id="A0AAD7DNT8"/>
<feature type="region of interest" description="Disordered" evidence="1">
    <location>
        <begin position="1"/>
        <end position="28"/>
    </location>
</feature>
<dbReference type="EMBL" id="JARKIE010000035">
    <property type="protein sequence ID" value="KAJ7696207.1"/>
    <property type="molecule type" value="Genomic_DNA"/>
</dbReference>
<accession>A0AAD7DNT8</accession>
<evidence type="ECO:0000256" key="1">
    <source>
        <dbReference type="SAM" id="MobiDB-lite"/>
    </source>
</evidence>
<dbReference type="Proteomes" id="UP001221757">
    <property type="component" value="Unassembled WGS sequence"/>
</dbReference>
<evidence type="ECO:0000313" key="4">
    <source>
        <dbReference type="Proteomes" id="UP001221757"/>
    </source>
</evidence>
<organism evidence="3 4">
    <name type="scientific">Mycena rosella</name>
    <name type="common">Pink bonnet</name>
    <name type="synonym">Agaricus rosellus</name>
    <dbReference type="NCBI Taxonomy" id="1033263"/>
    <lineage>
        <taxon>Eukaryota</taxon>
        <taxon>Fungi</taxon>
        <taxon>Dikarya</taxon>
        <taxon>Basidiomycota</taxon>
        <taxon>Agaricomycotina</taxon>
        <taxon>Agaricomycetes</taxon>
        <taxon>Agaricomycetidae</taxon>
        <taxon>Agaricales</taxon>
        <taxon>Marasmiineae</taxon>
        <taxon>Mycenaceae</taxon>
        <taxon>Mycena</taxon>
    </lineage>
</organism>
<dbReference type="GO" id="GO:0016020">
    <property type="term" value="C:membrane"/>
    <property type="evidence" value="ECO:0007669"/>
    <property type="project" value="InterPro"/>
</dbReference>
<dbReference type="PROSITE" id="PS51551">
    <property type="entry name" value="EPHRIN_RBD_2"/>
    <property type="match status" value="1"/>
</dbReference>
<evidence type="ECO:0000259" key="2">
    <source>
        <dbReference type="PROSITE" id="PS51551"/>
    </source>
</evidence>
<sequence>MSASSGTSSGEESEAGGISGTQGLELKEALGESEDAQYSECLKICCRWASPFREGKGSHADGQAKNRGLIENPVRSVRRSRVMESEGGAVVFPDTDSRNTRPSPSFSLKLKGQRTKWWSDRDVQGVKLSCNWP</sequence>
<gene>
    <name evidence="3" type="ORF">B0H17DRAFT_1131005</name>
</gene>
<reference evidence="3" key="1">
    <citation type="submission" date="2023-03" db="EMBL/GenBank/DDBJ databases">
        <title>Massive genome expansion in bonnet fungi (Mycena s.s.) driven by repeated elements and novel gene families across ecological guilds.</title>
        <authorList>
            <consortium name="Lawrence Berkeley National Laboratory"/>
            <person name="Harder C.B."/>
            <person name="Miyauchi S."/>
            <person name="Viragh M."/>
            <person name="Kuo A."/>
            <person name="Thoen E."/>
            <person name="Andreopoulos B."/>
            <person name="Lu D."/>
            <person name="Skrede I."/>
            <person name="Drula E."/>
            <person name="Henrissat B."/>
            <person name="Morin E."/>
            <person name="Kohler A."/>
            <person name="Barry K."/>
            <person name="LaButti K."/>
            <person name="Morin E."/>
            <person name="Salamov A."/>
            <person name="Lipzen A."/>
            <person name="Mereny Z."/>
            <person name="Hegedus B."/>
            <person name="Baldrian P."/>
            <person name="Stursova M."/>
            <person name="Weitz H."/>
            <person name="Taylor A."/>
            <person name="Grigoriev I.V."/>
            <person name="Nagy L.G."/>
            <person name="Martin F."/>
            <person name="Kauserud H."/>
        </authorList>
    </citation>
    <scope>NUCLEOTIDE SEQUENCE</scope>
    <source>
        <strain evidence="3">CBHHK067</strain>
    </source>
</reference>